<keyword evidence="10" id="KW-0472">Membrane</keyword>
<evidence type="ECO:0000256" key="6">
    <source>
        <dbReference type="ARBA" id="ARBA00022787"/>
    </source>
</evidence>
<keyword evidence="9" id="KW-0560">Oxidoreductase</keyword>
<dbReference type="GO" id="GO:0090524">
    <property type="term" value="F:cytochrome-b5 reductase activity, acting on NADH"/>
    <property type="evidence" value="ECO:0007669"/>
    <property type="project" value="UniProtKB-EC"/>
</dbReference>
<reference evidence="14" key="1">
    <citation type="submission" date="2021-01" db="EMBL/GenBank/DDBJ databases">
        <authorList>
            <consortium name="Genoscope - CEA"/>
            <person name="William W."/>
        </authorList>
    </citation>
    <scope>NUCLEOTIDE SEQUENCE</scope>
</reference>
<feature type="binding site" evidence="11">
    <location>
        <position position="137"/>
    </location>
    <ligand>
        <name>FAD</name>
        <dbReference type="ChEBI" id="CHEBI:57692"/>
    </ligand>
</feature>
<evidence type="ECO:0000313" key="15">
    <source>
        <dbReference type="Proteomes" id="UP000692954"/>
    </source>
</evidence>
<dbReference type="Proteomes" id="UP000692954">
    <property type="component" value="Unassembled WGS sequence"/>
</dbReference>
<keyword evidence="5" id="KW-0812">Transmembrane</keyword>
<evidence type="ECO:0000256" key="9">
    <source>
        <dbReference type="ARBA" id="ARBA00023002"/>
    </source>
</evidence>
<comment type="subcellular location">
    <subcellularLocation>
        <location evidence="2">Mitochondrion outer membrane</location>
    </subcellularLocation>
</comment>
<evidence type="ECO:0000256" key="8">
    <source>
        <dbReference type="ARBA" id="ARBA00022989"/>
    </source>
</evidence>
<dbReference type="EMBL" id="CAJJDN010000009">
    <property type="protein sequence ID" value="CAD8055797.1"/>
    <property type="molecule type" value="Genomic_DNA"/>
</dbReference>
<keyword evidence="7 11" id="KW-0274">FAD</keyword>
<keyword evidence="4 11" id="KW-0285">Flavoprotein</keyword>
<feature type="domain" description="Flavoprotein pyridine nucleotide cytochrome reductase-like FAD-binding" evidence="13">
    <location>
        <begin position="12"/>
        <end position="105"/>
    </location>
</feature>
<dbReference type="EC" id="1.6.2.2" evidence="3"/>
<dbReference type="Pfam" id="PF00970">
    <property type="entry name" value="FAD_binding_6"/>
    <property type="match status" value="1"/>
</dbReference>
<dbReference type="Pfam" id="PF00175">
    <property type="entry name" value="NAD_binding_1"/>
    <property type="match status" value="1"/>
</dbReference>
<evidence type="ECO:0000313" key="14">
    <source>
        <dbReference type="EMBL" id="CAD8055797.1"/>
    </source>
</evidence>
<name>A0A8S1KLW5_9CILI</name>
<sequence>MSSIDYDKTFDATLVKRDQITHDTYLFGFQSDVDIQLEPAEHFQILMKDSDGIDINRNYTPILSQKRYFEVPIKIYPQGSLTPILAKMSINTRLQMQRKIGKLAYVGANKFIIAPKINKQFQIFKTILMICGGTGITPAYSIIKHVCQNKDPLQMHLLYANKTSQDILLKDQISKLQNECPNLKVTHILDKEPGYNGLQGYVSLNVLKSVFPSPNSETIGTYCGPTAMNKVVAELYKNYNLQTVVKF</sequence>
<dbReference type="CDD" id="cd06183">
    <property type="entry name" value="cyt_b5_reduct_like"/>
    <property type="match status" value="1"/>
</dbReference>
<feature type="binding site" evidence="11">
    <location>
        <position position="59"/>
    </location>
    <ligand>
        <name>FAD</name>
        <dbReference type="ChEBI" id="CHEBI:57692"/>
    </ligand>
</feature>
<evidence type="ECO:0000256" key="11">
    <source>
        <dbReference type="PIRSR" id="PIRSR601834-1"/>
    </source>
</evidence>
<dbReference type="FunFam" id="3.40.50.80:FF:000019">
    <property type="entry name" value="NADH-cytochrome b5 reductase"/>
    <property type="match status" value="1"/>
</dbReference>
<organism evidence="14 15">
    <name type="scientific">Paramecium sonneborni</name>
    <dbReference type="NCBI Taxonomy" id="65129"/>
    <lineage>
        <taxon>Eukaryota</taxon>
        <taxon>Sar</taxon>
        <taxon>Alveolata</taxon>
        <taxon>Ciliophora</taxon>
        <taxon>Intramacronucleata</taxon>
        <taxon>Oligohymenophorea</taxon>
        <taxon>Peniculida</taxon>
        <taxon>Parameciidae</taxon>
        <taxon>Paramecium</taxon>
    </lineage>
</organism>
<dbReference type="GO" id="GO:0005741">
    <property type="term" value="C:mitochondrial outer membrane"/>
    <property type="evidence" value="ECO:0007669"/>
    <property type="project" value="UniProtKB-SubCell"/>
</dbReference>
<dbReference type="OrthoDB" id="432685at2759"/>
<evidence type="ECO:0000256" key="5">
    <source>
        <dbReference type="ARBA" id="ARBA00022692"/>
    </source>
</evidence>
<keyword evidence="8" id="KW-1133">Transmembrane helix</keyword>
<dbReference type="AlphaFoldDB" id="A0A8S1KLW5"/>
<feature type="domain" description="Oxidoreductase FAD/NAD(P)-binding" evidence="12">
    <location>
        <begin position="129"/>
        <end position="233"/>
    </location>
</feature>
<evidence type="ECO:0000256" key="3">
    <source>
        <dbReference type="ARBA" id="ARBA00012011"/>
    </source>
</evidence>
<accession>A0A8S1KLW5</accession>
<protein>
    <recommendedName>
        <fullName evidence="3">cytochrome-b5 reductase</fullName>
        <ecNumber evidence="3">1.6.2.2</ecNumber>
    </recommendedName>
</protein>
<proteinExistence type="predicted"/>
<evidence type="ECO:0000256" key="2">
    <source>
        <dbReference type="ARBA" id="ARBA00004294"/>
    </source>
</evidence>
<evidence type="ECO:0000259" key="12">
    <source>
        <dbReference type="Pfam" id="PF00175"/>
    </source>
</evidence>
<evidence type="ECO:0000256" key="7">
    <source>
        <dbReference type="ARBA" id="ARBA00022827"/>
    </source>
</evidence>
<evidence type="ECO:0000256" key="4">
    <source>
        <dbReference type="ARBA" id="ARBA00022630"/>
    </source>
</evidence>
<feature type="binding site" evidence="11">
    <location>
        <position position="57"/>
    </location>
    <ligand>
        <name>FAD</name>
        <dbReference type="ChEBI" id="CHEBI:57692"/>
    </ligand>
</feature>
<dbReference type="InterPro" id="IPR001834">
    <property type="entry name" value="CBR-like"/>
</dbReference>
<dbReference type="InterPro" id="IPR008333">
    <property type="entry name" value="Cbr1-like_FAD-bd_dom"/>
</dbReference>
<comment type="cofactor">
    <cofactor evidence="1 11">
        <name>FAD</name>
        <dbReference type="ChEBI" id="CHEBI:57692"/>
    </cofactor>
</comment>
<evidence type="ECO:0000256" key="1">
    <source>
        <dbReference type="ARBA" id="ARBA00001974"/>
    </source>
</evidence>
<dbReference type="PANTHER" id="PTHR19370">
    <property type="entry name" value="NADH-CYTOCHROME B5 REDUCTASE"/>
    <property type="match status" value="1"/>
</dbReference>
<dbReference type="PANTHER" id="PTHR19370:SF171">
    <property type="entry name" value="NADH-CYTOCHROME B5 REDUCTASE 2"/>
    <property type="match status" value="1"/>
</dbReference>
<keyword evidence="15" id="KW-1185">Reference proteome</keyword>
<dbReference type="InterPro" id="IPR001433">
    <property type="entry name" value="OxRdtase_FAD/NAD-bd"/>
</dbReference>
<comment type="caution">
    <text evidence="14">The sequence shown here is derived from an EMBL/GenBank/DDBJ whole genome shotgun (WGS) entry which is preliminary data.</text>
</comment>
<keyword evidence="6" id="KW-1000">Mitochondrion outer membrane</keyword>
<evidence type="ECO:0000256" key="10">
    <source>
        <dbReference type="ARBA" id="ARBA00023136"/>
    </source>
</evidence>
<keyword evidence="6" id="KW-0496">Mitochondrion</keyword>
<feature type="binding site" evidence="11">
    <location>
        <position position="74"/>
    </location>
    <ligand>
        <name>FAD</name>
        <dbReference type="ChEBI" id="CHEBI:57692"/>
    </ligand>
</feature>
<gene>
    <name evidence="14" type="ORF">PSON_ATCC_30995.1.T0090425</name>
</gene>
<evidence type="ECO:0000259" key="13">
    <source>
        <dbReference type="Pfam" id="PF00970"/>
    </source>
</evidence>